<organism evidence="1 2">
    <name type="scientific">Solanum commersonii</name>
    <name type="common">Commerson's wild potato</name>
    <name type="synonym">Commerson's nightshade</name>
    <dbReference type="NCBI Taxonomy" id="4109"/>
    <lineage>
        <taxon>Eukaryota</taxon>
        <taxon>Viridiplantae</taxon>
        <taxon>Streptophyta</taxon>
        <taxon>Embryophyta</taxon>
        <taxon>Tracheophyta</taxon>
        <taxon>Spermatophyta</taxon>
        <taxon>Magnoliopsida</taxon>
        <taxon>eudicotyledons</taxon>
        <taxon>Gunneridae</taxon>
        <taxon>Pentapetalae</taxon>
        <taxon>asterids</taxon>
        <taxon>lamiids</taxon>
        <taxon>Solanales</taxon>
        <taxon>Solanaceae</taxon>
        <taxon>Solanoideae</taxon>
        <taxon>Solaneae</taxon>
        <taxon>Solanum</taxon>
    </lineage>
</organism>
<name>A0A9J5WTM8_SOLCO</name>
<protein>
    <submittedName>
        <fullName evidence="1">Uncharacterized protein</fullName>
    </submittedName>
</protein>
<dbReference type="EMBL" id="JACXVP010000011">
    <property type="protein sequence ID" value="KAG5578352.1"/>
    <property type="molecule type" value="Genomic_DNA"/>
</dbReference>
<dbReference type="OrthoDB" id="10530396at2759"/>
<gene>
    <name evidence="1" type="ORF">H5410_058486</name>
</gene>
<evidence type="ECO:0000313" key="1">
    <source>
        <dbReference type="EMBL" id="KAG5578352.1"/>
    </source>
</evidence>
<dbReference type="Proteomes" id="UP000824120">
    <property type="component" value="Chromosome 11"/>
</dbReference>
<comment type="caution">
    <text evidence="1">The sequence shown here is derived from an EMBL/GenBank/DDBJ whole genome shotgun (WGS) entry which is preliminary data.</text>
</comment>
<accession>A0A9J5WTM8</accession>
<reference evidence="1 2" key="1">
    <citation type="submission" date="2020-09" db="EMBL/GenBank/DDBJ databases">
        <title>De no assembly of potato wild relative species, Solanum commersonii.</title>
        <authorList>
            <person name="Cho K."/>
        </authorList>
    </citation>
    <scope>NUCLEOTIDE SEQUENCE [LARGE SCALE GENOMIC DNA]</scope>
    <source>
        <strain evidence="1">LZ3.2</strain>
        <tissue evidence="1">Leaf</tissue>
    </source>
</reference>
<evidence type="ECO:0000313" key="2">
    <source>
        <dbReference type="Proteomes" id="UP000824120"/>
    </source>
</evidence>
<sequence length="85" mass="8619">MSVGSEPFSPPNEIPIGVPIVTCEIGITPALLVRPTVGLIPTTELALDGDRMEPAVSVPNATAAMFAATDVAEPVLDPHGSALAT</sequence>
<dbReference type="AlphaFoldDB" id="A0A9J5WTM8"/>
<keyword evidence="2" id="KW-1185">Reference proteome</keyword>
<proteinExistence type="predicted"/>